<dbReference type="AlphaFoldDB" id="A0A1A8R108"/>
<protein>
    <submittedName>
        <fullName evidence="1">Uncharacterized protein</fullName>
    </submittedName>
</protein>
<feature type="non-terminal residue" evidence="1">
    <location>
        <position position="60"/>
    </location>
</feature>
<feature type="non-terminal residue" evidence="1">
    <location>
        <position position="1"/>
    </location>
</feature>
<reference evidence="1" key="1">
    <citation type="submission" date="2016-05" db="EMBL/GenBank/DDBJ databases">
        <authorList>
            <person name="Lavstsen T."/>
            <person name="Jespersen J.S."/>
        </authorList>
    </citation>
    <scope>NUCLEOTIDE SEQUENCE</scope>
    <source>
        <tissue evidence="1">Brain</tissue>
    </source>
</reference>
<dbReference type="EMBL" id="HAEH01014025">
    <property type="protein sequence ID" value="SBR98934.1"/>
    <property type="molecule type" value="Transcribed_RNA"/>
</dbReference>
<name>A0A1A8R108_9TELE</name>
<proteinExistence type="predicted"/>
<reference evidence="1" key="2">
    <citation type="submission" date="2016-06" db="EMBL/GenBank/DDBJ databases">
        <title>The genome of a short-lived fish provides insights into sex chromosome evolution and the genetic control of aging.</title>
        <authorList>
            <person name="Reichwald K."/>
            <person name="Felder M."/>
            <person name="Petzold A."/>
            <person name="Koch P."/>
            <person name="Groth M."/>
            <person name="Platzer M."/>
        </authorList>
    </citation>
    <scope>NUCLEOTIDE SEQUENCE</scope>
    <source>
        <tissue evidence="1">Brain</tissue>
    </source>
</reference>
<evidence type="ECO:0000313" key="1">
    <source>
        <dbReference type="EMBL" id="SBR98934.1"/>
    </source>
</evidence>
<accession>A0A1A8R108</accession>
<gene>
    <name evidence="1" type="primary">Nfu_g_1_003588</name>
</gene>
<sequence>TGVKCLPSNQKVAGLILASTRECCCRVLGQDTQPTLLVDGPSVRRAPPLSVHPRIDVATL</sequence>
<organism evidence="1">
    <name type="scientific">Nothobranchius rachovii</name>
    <name type="common">bluefin notho</name>
    <dbReference type="NCBI Taxonomy" id="451742"/>
    <lineage>
        <taxon>Eukaryota</taxon>
        <taxon>Metazoa</taxon>
        <taxon>Chordata</taxon>
        <taxon>Craniata</taxon>
        <taxon>Vertebrata</taxon>
        <taxon>Euteleostomi</taxon>
        <taxon>Actinopterygii</taxon>
        <taxon>Neopterygii</taxon>
        <taxon>Teleostei</taxon>
        <taxon>Neoteleostei</taxon>
        <taxon>Acanthomorphata</taxon>
        <taxon>Ovalentaria</taxon>
        <taxon>Atherinomorphae</taxon>
        <taxon>Cyprinodontiformes</taxon>
        <taxon>Nothobranchiidae</taxon>
        <taxon>Nothobranchius</taxon>
    </lineage>
</organism>